<comment type="function">
    <text evidence="9">Poorly processive, error-prone DNA polymerase involved in untargeted mutagenesis. Copies undamaged DNA at stalled replication forks, which arise in vivo from mismatched or misaligned primer ends. These misaligned primers can be extended by PolIV. Exhibits no 3'-5' exonuclease (proofreading) activity. May be involved in translesional synthesis, in conjunction with the beta clamp from PolIII.</text>
</comment>
<dbReference type="AlphaFoldDB" id="A0A160PJN8"/>
<comment type="subunit">
    <text evidence="3">Monomer.</text>
</comment>
<dbReference type="InterPro" id="IPR043502">
    <property type="entry name" value="DNA/RNA_pol_sf"/>
</dbReference>
<dbReference type="Pfam" id="PF00817">
    <property type="entry name" value="IMS"/>
    <property type="match status" value="1"/>
</dbReference>
<dbReference type="InterPro" id="IPR043128">
    <property type="entry name" value="Rev_trsase/Diguanyl_cyclase"/>
</dbReference>
<dbReference type="GO" id="GO:0006281">
    <property type="term" value="P:DNA repair"/>
    <property type="evidence" value="ECO:0007669"/>
    <property type="project" value="UniProtKB-KW"/>
</dbReference>
<evidence type="ECO:0000313" key="12">
    <source>
        <dbReference type="EMBL" id="BAU93817.1"/>
    </source>
</evidence>
<comment type="similarity">
    <text evidence="2">Belongs to the DNA polymerase type-Y family.</text>
</comment>
<keyword evidence="12" id="KW-0548">Nucleotidyltransferase</keyword>
<dbReference type="EMBL" id="AP014809">
    <property type="protein sequence ID" value="BAU93817.1"/>
    <property type="molecule type" value="Genomic_DNA"/>
</dbReference>
<dbReference type="InterPro" id="IPR017961">
    <property type="entry name" value="DNA_pol_Y-fam_little_finger"/>
</dbReference>
<comment type="cofactor">
    <cofactor evidence="1">
        <name>Mg(2+)</name>
        <dbReference type="ChEBI" id="CHEBI:18420"/>
    </cofactor>
</comment>
<dbReference type="GO" id="GO:0005829">
    <property type="term" value="C:cytosol"/>
    <property type="evidence" value="ECO:0007669"/>
    <property type="project" value="TreeGrafter"/>
</dbReference>
<dbReference type="SUPFAM" id="SSF56672">
    <property type="entry name" value="DNA/RNA polymerases"/>
    <property type="match status" value="1"/>
</dbReference>
<dbReference type="Gene3D" id="1.10.150.20">
    <property type="entry name" value="5' to 3' exonuclease, C-terminal subdomain"/>
    <property type="match status" value="1"/>
</dbReference>
<dbReference type="Pfam" id="PF11799">
    <property type="entry name" value="IMS_C"/>
    <property type="match status" value="1"/>
</dbReference>
<dbReference type="PANTHER" id="PTHR11076:SF34">
    <property type="entry name" value="PROTEIN UMUC"/>
    <property type="match status" value="1"/>
</dbReference>
<dbReference type="InterPro" id="IPR025188">
    <property type="entry name" value="DUF4113"/>
</dbReference>
<keyword evidence="12" id="KW-0239">DNA-directed DNA polymerase</keyword>
<keyword evidence="12" id="KW-0808">Transferase</keyword>
<evidence type="ECO:0000256" key="5">
    <source>
        <dbReference type="ARBA" id="ARBA00022763"/>
    </source>
</evidence>
<keyword evidence="7" id="KW-0234">DNA repair</keyword>
<evidence type="ECO:0000256" key="7">
    <source>
        <dbReference type="ARBA" id="ARBA00023204"/>
    </source>
</evidence>
<dbReference type="CDD" id="cd01700">
    <property type="entry name" value="PolY_Pol_V_umuC"/>
    <property type="match status" value="1"/>
</dbReference>
<evidence type="ECO:0000256" key="6">
    <source>
        <dbReference type="ARBA" id="ARBA00023199"/>
    </source>
</evidence>
<feature type="domain" description="UmuC" evidence="11">
    <location>
        <begin position="18"/>
        <end position="202"/>
    </location>
</feature>
<evidence type="ECO:0000256" key="3">
    <source>
        <dbReference type="ARBA" id="ARBA00011245"/>
    </source>
</evidence>
<dbReference type="PANTHER" id="PTHR11076">
    <property type="entry name" value="DNA REPAIR POLYMERASE UMUC / TRANSFERASE FAMILY MEMBER"/>
    <property type="match status" value="1"/>
</dbReference>
<dbReference type="GO" id="GO:0003887">
    <property type="term" value="F:DNA-directed DNA polymerase activity"/>
    <property type="evidence" value="ECO:0007669"/>
    <property type="project" value="UniProtKB-KW"/>
</dbReference>
<evidence type="ECO:0000256" key="8">
    <source>
        <dbReference type="ARBA" id="ARBA00023236"/>
    </source>
</evidence>
<dbReference type="PROSITE" id="PS50173">
    <property type="entry name" value="UMUC"/>
    <property type="match status" value="1"/>
</dbReference>
<keyword evidence="6" id="KW-0741">SOS mutagenesis</keyword>
<accession>A0A160PJN8</accession>
<dbReference type="Proteomes" id="UP000218288">
    <property type="component" value="Chromosome"/>
</dbReference>
<dbReference type="GO" id="GO:0009432">
    <property type="term" value="P:SOS response"/>
    <property type="evidence" value="ECO:0007669"/>
    <property type="project" value="UniProtKB-KW"/>
</dbReference>
<evidence type="ECO:0000256" key="2">
    <source>
        <dbReference type="ARBA" id="ARBA00010945"/>
    </source>
</evidence>
<dbReference type="Pfam" id="PF13438">
    <property type="entry name" value="DUF4113"/>
    <property type="match status" value="1"/>
</dbReference>
<comment type="catalytic activity">
    <reaction evidence="10">
        <text>DNA(n) + a 2'-deoxyribonucleoside 5'-triphosphate = DNA(n+1) + diphosphate</text>
        <dbReference type="Rhea" id="RHEA:22508"/>
        <dbReference type="Rhea" id="RHEA-COMP:17339"/>
        <dbReference type="Rhea" id="RHEA-COMP:17340"/>
        <dbReference type="ChEBI" id="CHEBI:33019"/>
        <dbReference type="ChEBI" id="CHEBI:61560"/>
        <dbReference type="ChEBI" id="CHEBI:173112"/>
        <dbReference type="EC" id="2.7.7.7"/>
    </reaction>
</comment>
<dbReference type="Gene3D" id="3.40.1170.60">
    <property type="match status" value="1"/>
</dbReference>
<sequence>MSSAEARLRDRIGGGRALALIDGNSFYCSCERVFDSKLARVPVIVLSNNDGCAIARTPEAKALGIKMGDPYFKIRGFCEAQGVRVFSSNYTLYGDMSARINAIYRDATPDVEVYSIDESFLDLTAFVRRDRVALARDIRATVRAWTGIPTCVGIGPTKTLAKLANHIAKTVPELEGVCDLTEPAAYDHWLCRIHVGELWGVGRASLPKLKAMGIDTVADLRDIDPRPVRKALTVVGERMIHELRGVSCLGLELVPARRKGCAVTRSFSGRVTERAELEQAAAAHATRLGEKLRREGLGTDHITVFYHTSEHDRGEPMRSVSTVVRLPEATNDTLALIPAALHGVARTWREQGSQPWRYSKAGVVTVDLVPLTTSQRALIGRLDRDRAGRLMGAMDACNARWGRGAVVPARAGLERQRRTWTTKFEMRTPRYTTQVDELPTAHASRLPHPREQDRCAHRPALQARAALAFGDDLIRLSMLGDGRGEVEHVANGDRVGGGVGVRKICGDCHAHLVIGDGLGLTELADGEGSIRHSDRLARRGGSLDAISARPNEQRTTARLTPCLDQLVGMRAVRTTEATKIAALKIPLSMLPPS</sequence>
<evidence type="ECO:0000256" key="1">
    <source>
        <dbReference type="ARBA" id="ARBA00001946"/>
    </source>
</evidence>
<evidence type="ECO:0000313" key="13">
    <source>
        <dbReference type="Proteomes" id="UP000218288"/>
    </source>
</evidence>
<reference evidence="12 13" key="1">
    <citation type="journal article" date="2016" name="Genome Announc.">
        <title>Complete Genome Sequence of Methylobacterium populi P-1M, Isolated from Pink-Pigmented Household Biofilm.</title>
        <authorList>
            <person name="Morohoshi T."/>
            <person name="Ikeda T."/>
        </authorList>
    </citation>
    <scope>NUCLEOTIDE SEQUENCE [LARGE SCALE GENOMIC DNA]</scope>
    <source>
        <strain evidence="12 13">P-1M</strain>
    </source>
</reference>
<dbReference type="InterPro" id="IPR050116">
    <property type="entry name" value="DNA_polymerase-Y"/>
</dbReference>
<organism evidence="12 13">
    <name type="scientific">Methylorubrum populi</name>
    <dbReference type="NCBI Taxonomy" id="223967"/>
    <lineage>
        <taxon>Bacteria</taxon>
        <taxon>Pseudomonadati</taxon>
        <taxon>Pseudomonadota</taxon>
        <taxon>Alphaproteobacteria</taxon>
        <taxon>Hyphomicrobiales</taxon>
        <taxon>Methylobacteriaceae</taxon>
        <taxon>Methylorubrum</taxon>
    </lineage>
</organism>
<keyword evidence="5" id="KW-0227">DNA damage</keyword>
<dbReference type="InterPro" id="IPR001126">
    <property type="entry name" value="UmuC"/>
</dbReference>
<proteinExistence type="inferred from homology"/>
<evidence type="ECO:0000256" key="10">
    <source>
        <dbReference type="ARBA" id="ARBA00049244"/>
    </source>
</evidence>
<dbReference type="Gene3D" id="3.30.1490.100">
    <property type="entry name" value="DNA polymerase, Y-family, little finger domain"/>
    <property type="match status" value="1"/>
</dbReference>
<protein>
    <recommendedName>
        <fullName evidence="4">DNA-directed DNA polymerase</fullName>
        <ecNumber evidence="4">2.7.7.7</ecNumber>
    </recommendedName>
</protein>
<dbReference type="Gene3D" id="3.30.70.270">
    <property type="match status" value="1"/>
</dbReference>
<keyword evidence="8" id="KW-0742">SOS response</keyword>
<dbReference type="GO" id="GO:0042276">
    <property type="term" value="P:error-prone translesion synthesis"/>
    <property type="evidence" value="ECO:0007669"/>
    <property type="project" value="TreeGrafter"/>
</dbReference>
<dbReference type="InterPro" id="IPR036775">
    <property type="entry name" value="DNA_pol_Y-fam_lit_finger_sf"/>
</dbReference>
<evidence type="ECO:0000256" key="9">
    <source>
        <dbReference type="ARBA" id="ARBA00025589"/>
    </source>
</evidence>
<dbReference type="GO" id="GO:0003684">
    <property type="term" value="F:damaged DNA binding"/>
    <property type="evidence" value="ECO:0007669"/>
    <property type="project" value="InterPro"/>
</dbReference>
<evidence type="ECO:0000256" key="4">
    <source>
        <dbReference type="ARBA" id="ARBA00012417"/>
    </source>
</evidence>
<gene>
    <name evidence="12" type="ORF">MPPM_5212</name>
</gene>
<evidence type="ECO:0000259" key="11">
    <source>
        <dbReference type="PROSITE" id="PS50173"/>
    </source>
</evidence>
<name>A0A160PJN8_9HYPH</name>
<dbReference type="EC" id="2.7.7.7" evidence="4"/>